<dbReference type="AlphaFoldDB" id="A0A1B0C999"/>
<feature type="compositionally biased region" description="Acidic residues" evidence="8">
    <location>
        <begin position="98"/>
        <end position="108"/>
    </location>
</feature>
<feature type="compositionally biased region" description="Polar residues" evidence="8">
    <location>
        <begin position="1045"/>
        <end position="1057"/>
    </location>
</feature>
<feature type="compositionally biased region" description="Polar residues" evidence="8">
    <location>
        <begin position="567"/>
        <end position="576"/>
    </location>
</feature>
<organism evidence="10 11">
    <name type="scientific">Lutzomyia longipalpis</name>
    <name type="common">Sand fly</name>
    <dbReference type="NCBI Taxonomy" id="7200"/>
    <lineage>
        <taxon>Eukaryota</taxon>
        <taxon>Metazoa</taxon>
        <taxon>Ecdysozoa</taxon>
        <taxon>Arthropoda</taxon>
        <taxon>Hexapoda</taxon>
        <taxon>Insecta</taxon>
        <taxon>Pterygota</taxon>
        <taxon>Neoptera</taxon>
        <taxon>Endopterygota</taxon>
        <taxon>Diptera</taxon>
        <taxon>Nematocera</taxon>
        <taxon>Psychodoidea</taxon>
        <taxon>Psychodidae</taxon>
        <taxon>Lutzomyia</taxon>
        <taxon>Lutzomyia</taxon>
    </lineage>
</organism>
<evidence type="ECO:0000256" key="5">
    <source>
        <dbReference type="ARBA" id="ARBA00022833"/>
    </source>
</evidence>
<dbReference type="VEuPathDB" id="VectorBase:LLONM1_009580"/>
<evidence type="ECO:0000256" key="1">
    <source>
        <dbReference type="ARBA" id="ARBA00004123"/>
    </source>
</evidence>
<dbReference type="PROSITE" id="PS00028">
    <property type="entry name" value="ZINC_FINGER_C2H2_1"/>
    <property type="match status" value="2"/>
</dbReference>
<dbReference type="VEuPathDB" id="VectorBase:LLOJ000521"/>
<proteinExistence type="predicted"/>
<evidence type="ECO:0000256" key="2">
    <source>
        <dbReference type="ARBA" id="ARBA00022723"/>
    </source>
</evidence>
<feature type="region of interest" description="Disordered" evidence="8">
    <location>
        <begin position="84"/>
        <end position="108"/>
    </location>
</feature>
<dbReference type="InterPro" id="IPR050888">
    <property type="entry name" value="ZnF_C2H2-type_TF"/>
</dbReference>
<feature type="compositionally biased region" description="Polar residues" evidence="8">
    <location>
        <begin position="1100"/>
        <end position="1109"/>
    </location>
</feature>
<accession>A0A1B0C999</accession>
<dbReference type="InterPro" id="IPR013087">
    <property type="entry name" value="Znf_C2H2_type"/>
</dbReference>
<evidence type="ECO:0000256" key="8">
    <source>
        <dbReference type="SAM" id="MobiDB-lite"/>
    </source>
</evidence>
<dbReference type="EnsemblMetazoa" id="LLOJ000521-RA">
    <property type="protein sequence ID" value="LLOJ000521-PA"/>
    <property type="gene ID" value="LLOJ000521"/>
</dbReference>
<reference evidence="10" key="1">
    <citation type="submission" date="2020-05" db="UniProtKB">
        <authorList>
            <consortium name="EnsemblMetazoa"/>
        </authorList>
    </citation>
    <scope>IDENTIFICATION</scope>
    <source>
        <strain evidence="10">Jacobina</strain>
    </source>
</reference>
<protein>
    <recommendedName>
        <fullName evidence="9">C2H2-type domain-containing protein</fullName>
    </recommendedName>
</protein>
<feature type="compositionally biased region" description="Basic and acidic residues" evidence="8">
    <location>
        <begin position="1072"/>
        <end position="1083"/>
    </location>
</feature>
<evidence type="ECO:0000256" key="6">
    <source>
        <dbReference type="ARBA" id="ARBA00023242"/>
    </source>
</evidence>
<feature type="compositionally biased region" description="Polar residues" evidence="8">
    <location>
        <begin position="84"/>
        <end position="94"/>
    </location>
</feature>
<feature type="compositionally biased region" description="Basic and acidic residues" evidence="8">
    <location>
        <begin position="182"/>
        <end position="197"/>
    </location>
</feature>
<dbReference type="InterPro" id="IPR057618">
    <property type="entry name" value="Znf_POGZ/Z280C-D-like"/>
</dbReference>
<feature type="region of interest" description="Disordered" evidence="8">
    <location>
        <begin position="122"/>
        <end position="146"/>
    </location>
</feature>
<feature type="domain" description="C2H2-type" evidence="9">
    <location>
        <begin position="677"/>
        <end position="699"/>
    </location>
</feature>
<evidence type="ECO:0000256" key="4">
    <source>
        <dbReference type="ARBA" id="ARBA00022771"/>
    </source>
</evidence>
<evidence type="ECO:0000256" key="3">
    <source>
        <dbReference type="ARBA" id="ARBA00022737"/>
    </source>
</evidence>
<feature type="region of interest" description="Disordered" evidence="8">
    <location>
        <begin position="567"/>
        <end position="644"/>
    </location>
</feature>
<sequence length="1109" mass="123181">MECWQEELSPVQLEAYERAEREHNDIRSKITDVMKDGSGQNIFNGNIFSAYQITGLVTGLEEVAQPLSTFRNEGKKVRAAVQKSKTGRYTNAPTENIEINDDDDEDFNDEDYMPLAKRKAILKQEKKKESPAVSPAASGKKSAKPEAPVKIPAVVAKVRPSEATSVGGLSLNNAAPAAGKESPSKTKEVVDLTKEDSGKAAADSREITFNKLQGKTYPSLVVVARPSLKIKDGIQSDRGTLDTKVKSVLTYPTTKFTEWLIQQGLVRSAQSCQLHPDTSLKLGMYSDSSKFPYSGGYVWISSCCPTRYVSVFNASIFEGSTHPPSVILKLIYHWACQTNVPNVVQWVKVDNLYVKGIYTFLRAVCTVALYYHITLLGGPGKKIEVGVISLGTTTQDGQQRQVKVEVLGVYDPDGKLIRLRAIEPYTGPDKNNKKRFERILEPLKEWVNRDSIILTDLTVDKSCLHTLGFKTVHQALPSDSSRNSNATIMDYLRRIVPRMFQNTLSLLSRAIIQQFLDELVWREWYGSTPGQAFDNIVNHLAEQTRLDHKSSLTSRLNKVAADPFQNWQHFSATNKPSGKRKMPSASTIPVADDSPKASTPKEKAKQSPATPVSTRRGQVAAPPPTLAVAATPTSSGKIGRPRKEDTADKISLEGYYYATYEGEGTTLQAGEMVNFEIKCPDCDKVLTNNTDLMDHLFTHVTTSVGRKICRYCLDRFTTPEGQTRHILLSHPIDTKYMAQGGGFNCLICEQRHATLVALVSHMGVRHVTSEMPYKCGGCEYRSSVLRQTIDHFYAKHKLSAMLQCPFCLKIYLAATAEETLYANVLGYLKHLRQHMLKTATKKCGRCSLGFVSKSAHKLHQLYAHVSHAWHQNELLPVNKGITNITKPKAKADVAPVRPANPNPSLDGVSMYIPNGRHCLECDYDFEEENHIVGLMKCSKCNKYQTCCLRALMDHYTLCSSPPQSAAPLGADVVCVCGFAGNDGNVVASHMVVCERKSVYATVEEANENTVKRNMLDMLDLVRRPESTPEQPPDEPMEEAPPVQENLEQSDQFNTQLSLDDLAPPSVLPPQQEPDRTPQLRDEYQSLATPQVQGEYEAMQSMDTSSSHFM</sequence>
<keyword evidence="4 7" id="KW-0863">Zinc-finger</keyword>
<dbReference type="GO" id="GO:0003677">
    <property type="term" value="F:DNA binding"/>
    <property type="evidence" value="ECO:0007669"/>
    <property type="project" value="UniProtKB-KW"/>
</dbReference>
<dbReference type="PANTHER" id="PTHR24406">
    <property type="entry name" value="TRANSCRIPTIONAL REPRESSOR CTCFL-RELATED"/>
    <property type="match status" value="1"/>
</dbReference>
<dbReference type="PROSITE" id="PS50157">
    <property type="entry name" value="ZINC_FINGER_C2H2_2"/>
    <property type="match status" value="1"/>
</dbReference>
<feature type="region of interest" description="Disordered" evidence="8">
    <location>
        <begin position="165"/>
        <end position="197"/>
    </location>
</feature>
<feature type="compositionally biased region" description="Basic and acidic residues" evidence="8">
    <location>
        <begin position="593"/>
        <end position="605"/>
    </location>
</feature>
<comment type="subcellular location">
    <subcellularLocation>
        <location evidence="1">Nucleus</location>
    </subcellularLocation>
</comment>
<feature type="region of interest" description="Disordered" evidence="8">
    <location>
        <begin position="1024"/>
        <end position="1109"/>
    </location>
</feature>
<evidence type="ECO:0000313" key="10">
    <source>
        <dbReference type="EnsemblMetazoa" id="LLOJ000521-PA"/>
    </source>
</evidence>
<keyword evidence="2" id="KW-0479">Metal-binding</keyword>
<evidence type="ECO:0000313" key="11">
    <source>
        <dbReference type="Proteomes" id="UP000092461"/>
    </source>
</evidence>
<dbReference type="Proteomes" id="UP000092461">
    <property type="component" value="Unassembled WGS sequence"/>
</dbReference>
<dbReference type="Pfam" id="PF25429">
    <property type="entry name" value="zf-POGZ"/>
    <property type="match status" value="1"/>
</dbReference>
<keyword evidence="3" id="KW-0677">Repeat</keyword>
<dbReference type="SMART" id="SM00355">
    <property type="entry name" value="ZnF_C2H2"/>
    <property type="match status" value="6"/>
</dbReference>
<keyword evidence="6" id="KW-0539">Nucleus</keyword>
<keyword evidence="5" id="KW-0862">Zinc</keyword>
<dbReference type="GO" id="GO:0008270">
    <property type="term" value="F:zinc ion binding"/>
    <property type="evidence" value="ECO:0007669"/>
    <property type="project" value="UniProtKB-KW"/>
</dbReference>
<keyword evidence="11" id="KW-1185">Reference proteome</keyword>
<dbReference type="Gene3D" id="3.30.160.60">
    <property type="entry name" value="Classic Zinc Finger"/>
    <property type="match status" value="2"/>
</dbReference>
<evidence type="ECO:0000259" key="9">
    <source>
        <dbReference type="PROSITE" id="PS50157"/>
    </source>
</evidence>
<dbReference type="GO" id="GO:0005634">
    <property type="term" value="C:nucleus"/>
    <property type="evidence" value="ECO:0007669"/>
    <property type="project" value="UniProtKB-SubCell"/>
</dbReference>
<evidence type="ECO:0000256" key="7">
    <source>
        <dbReference type="PROSITE-ProRule" id="PRU00042"/>
    </source>
</evidence>
<feature type="compositionally biased region" description="Polar residues" evidence="8">
    <location>
        <begin position="607"/>
        <end position="616"/>
    </location>
</feature>
<dbReference type="EMBL" id="AJWK01002077">
    <property type="status" value="NOT_ANNOTATED_CDS"/>
    <property type="molecule type" value="Genomic_DNA"/>
</dbReference>
<name>A0A1B0C999_LUTLO</name>